<dbReference type="Pfam" id="PF19054">
    <property type="entry name" value="DUF5753"/>
    <property type="match status" value="1"/>
</dbReference>
<protein>
    <recommendedName>
        <fullName evidence="1">DUF5753 domain-containing protein</fullName>
    </recommendedName>
</protein>
<dbReference type="AlphaFoldDB" id="A0A291QHY6"/>
<feature type="domain" description="DUF5753" evidence="1">
    <location>
        <begin position="1"/>
        <end position="73"/>
    </location>
</feature>
<dbReference type="InterPro" id="IPR043917">
    <property type="entry name" value="DUF5753"/>
</dbReference>
<sequence length="79" mass="8941">MRAQLEQLLEVGQLRNVEIQVIPTGREEYPVLGGSIMLIDPHHGAKVGHIEAQTFSRVIPERKRYAAWRRSMAASGHRP</sequence>
<keyword evidence="3" id="KW-1185">Reference proteome</keyword>
<proteinExistence type="predicted"/>
<reference evidence="2 3" key="1">
    <citation type="submission" date="2017-08" db="EMBL/GenBank/DDBJ databases">
        <title>Complete Genome Sequence of Streptomyces formicae KY5, the formicamycin producer.</title>
        <authorList>
            <person name="Holmes N.A."/>
            <person name="Devine R."/>
            <person name="Qin Z."/>
            <person name="Seipke R.F."/>
            <person name="Wilkinson B."/>
            <person name="Hutchings M.I."/>
        </authorList>
    </citation>
    <scope>NUCLEOTIDE SEQUENCE [LARGE SCALE GENOMIC DNA]</scope>
    <source>
        <strain evidence="2 3">KY5</strain>
    </source>
</reference>
<dbReference type="KEGG" id="sfk:KY5_6037c"/>
<accession>A0A291QHY6</accession>
<organism evidence="2 3">
    <name type="scientific">Streptomyces formicae</name>
    <dbReference type="NCBI Taxonomy" id="1616117"/>
    <lineage>
        <taxon>Bacteria</taxon>
        <taxon>Bacillati</taxon>
        <taxon>Actinomycetota</taxon>
        <taxon>Actinomycetes</taxon>
        <taxon>Kitasatosporales</taxon>
        <taxon>Streptomycetaceae</taxon>
        <taxon>Streptomyces</taxon>
    </lineage>
</organism>
<name>A0A291QHY6_9ACTN</name>
<dbReference type="Proteomes" id="UP000221011">
    <property type="component" value="Chromosome"/>
</dbReference>
<evidence type="ECO:0000313" key="3">
    <source>
        <dbReference type="Proteomes" id="UP000221011"/>
    </source>
</evidence>
<evidence type="ECO:0000259" key="1">
    <source>
        <dbReference type="Pfam" id="PF19054"/>
    </source>
</evidence>
<evidence type="ECO:0000313" key="2">
    <source>
        <dbReference type="EMBL" id="ATL31055.1"/>
    </source>
</evidence>
<gene>
    <name evidence="2" type="ORF">KY5_6037c</name>
</gene>
<dbReference type="EMBL" id="CP022685">
    <property type="protein sequence ID" value="ATL31055.1"/>
    <property type="molecule type" value="Genomic_DNA"/>
</dbReference>